<evidence type="ECO:0000256" key="4">
    <source>
        <dbReference type="SAM" id="Coils"/>
    </source>
</evidence>
<feature type="domain" description="Alpha-type protein kinase" evidence="5">
    <location>
        <begin position="233"/>
        <end position="393"/>
    </location>
</feature>
<dbReference type="OrthoDB" id="300548at2759"/>
<comment type="caution">
    <text evidence="6">The sequence shown here is derived from an EMBL/GenBank/DDBJ whole genome shotgun (WGS) entry which is preliminary data.</text>
</comment>
<keyword evidence="3" id="KW-0418">Kinase</keyword>
<evidence type="ECO:0000259" key="5">
    <source>
        <dbReference type="Pfam" id="PF02816"/>
    </source>
</evidence>
<dbReference type="GO" id="GO:0005524">
    <property type="term" value="F:ATP binding"/>
    <property type="evidence" value="ECO:0007669"/>
    <property type="project" value="InterPro"/>
</dbReference>
<keyword evidence="4" id="KW-0175">Coiled coil</keyword>
<keyword evidence="7" id="KW-1185">Reference proteome</keyword>
<accession>A0A8S1MJT6</accession>
<sequence>MRQSVSFKETTQLQLQISTLQQEIQILTQENQSLKQQLVTLQKQITIIKQSEDGLQQKVIEYEKLLQEQTMQTQKFQQLLIQVQKTPNQQQQLILQLVEEKDKLLDEFKEKNWIYKKTINSYESMMGQVKILYSEKKEKRPVILGLMEGLMSQQYQIKNWKQNPKIKYEIQEFEIMEIKIGKHMNKILDKKLFFLAHEGLQIDSIGKIIGQISLEPNVEGDLQVGYIIEIQNADDESLKSKFLLRRELKQGKLSQGYLKKTEAVQQSLNNMICQALFERFTKRQESQGYEEFNIFRIQRQFVLKSLKTNYFYYCEMIEEGEFQKFNGGNMEPIINLDLEDFINFFIFDSFQDINEELVVSHLQRVGYYFHDMIVSTLIGVFSQYDQGKQEVMQTIKNLEKALGFASMTLH</sequence>
<keyword evidence="2" id="KW-0808">Transferase</keyword>
<dbReference type="GO" id="GO:0004674">
    <property type="term" value="F:protein serine/threonine kinase activity"/>
    <property type="evidence" value="ECO:0007669"/>
    <property type="project" value="UniProtKB-KW"/>
</dbReference>
<evidence type="ECO:0000256" key="2">
    <source>
        <dbReference type="ARBA" id="ARBA00022679"/>
    </source>
</evidence>
<dbReference type="AlphaFoldDB" id="A0A8S1MJT6"/>
<evidence type="ECO:0000256" key="1">
    <source>
        <dbReference type="ARBA" id="ARBA00022527"/>
    </source>
</evidence>
<protein>
    <recommendedName>
        <fullName evidence="5">Alpha-type protein kinase domain-containing protein</fullName>
    </recommendedName>
</protein>
<name>A0A8S1MJT6_9CILI</name>
<evidence type="ECO:0000313" key="7">
    <source>
        <dbReference type="Proteomes" id="UP000692954"/>
    </source>
</evidence>
<keyword evidence="1" id="KW-0723">Serine/threonine-protein kinase</keyword>
<organism evidence="6 7">
    <name type="scientific">Paramecium sonneborni</name>
    <dbReference type="NCBI Taxonomy" id="65129"/>
    <lineage>
        <taxon>Eukaryota</taxon>
        <taxon>Sar</taxon>
        <taxon>Alveolata</taxon>
        <taxon>Ciliophora</taxon>
        <taxon>Intramacronucleata</taxon>
        <taxon>Oligohymenophorea</taxon>
        <taxon>Peniculida</taxon>
        <taxon>Parameciidae</taxon>
        <taxon>Paramecium</taxon>
    </lineage>
</organism>
<dbReference type="EMBL" id="CAJJDN010000040">
    <property type="protein sequence ID" value="CAD8080518.1"/>
    <property type="molecule type" value="Genomic_DNA"/>
</dbReference>
<dbReference type="InterPro" id="IPR004166">
    <property type="entry name" value="a-kinase_dom"/>
</dbReference>
<gene>
    <name evidence="6" type="ORF">PSON_ATCC_30995.1.T0400298</name>
</gene>
<dbReference type="Pfam" id="PF02816">
    <property type="entry name" value="Alpha_kinase"/>
    <property type="match status" value="1"/>
</dbReference>
<reference evidence="6" key="1">
    <citation type="submission" date="2021-01" db="EMBL/GenBank/DDBJ databases">
        <authorList>
            <consortium name="Genoscope - CEA"/>
            <person name="William W."/>
        </authorList>
    </citation>
    <scope>NUCLEOTIDE SEQUENCE</scope>
</reference>
<proteinExistence type="predicted"/>
<feature type="coiled-coil region" evidence="4">
    <location>
        <begin position="10"/>
        <end position="68"/>
    </location>
</feature>
<evidence type="ECO:0000256" key="3">
    <source>
        <dbReference type="ARBA" id="ARBA00022777"/>
    </source>
</evidence>
<evidence type="ECO:0000313" key="6">
    <source>
        <dbReference type="EMBL" id="CAD8080518.1"/>
    </source>
</evidence>
<dbReference type="Proteomes" id="UP000692954">
    <property type="component" value="Unassembled WGS sequence"/>
</dbReference>